<dbReference type="EMBL" id="AWXV01000002">
    <property type="protein sequence ID" value="KIE64224.1"/>
    <property type="molecule type" value="Genomic_DNA"/>
</dbReference>
<dbReference type="Proteomes" id="UP000054529">
    <property type="component" value="Unassembled WGS sequence"/>
</dbReference>
<name>A0A0C1V723_9ENTR</name>
<accession>A0A0C1V723</accession>
<protein>
    <submittedName>
        <fullName evidence="1">Uncharacterized protein</fullName>
    </submittedName>
</protein>
<evidence type="ECO:0000313" key="1">
    <source>
        <dbReference type="EMBL" id="KIE64224.1"/>
    </source>
</evidence>
<comment type="caution">
    <text evidence="1">The sequence shown here is derived from an EMBL/GenBank/DDBJ whole genome shotgun (WGS) entry which is preliminary data.</text>
</comment>
<sequence>MKNYDELKFSFDRGRNVQYLLDLISLNTLIFLTDLEIKITLLL</sequence>
<dbReference type="AlphaFoldDB" id="A0A0C1V723"/>
<organism evidence="1 2">
    <name type="scientific">Candidatus Riesia pediculischaeffi PTSU</name>
    <dbReference type="NCBI Taxonomy" id="1401651"/>
    <lineage>
        <taxon>Bacteria</taxon>
        <taxon>Pseudomonadati</taxon>
        <taxon>Pseudomonadota</taxon>
        <taxon>Gammaproteobacteria</taxon>
        <taxon>Enterobacterales</taxon>
        <taxon>Enterobacteriaceae</taxon>
        <taxon>Candidatus Riesia</taxon>
    </lineage>
</organism>
<proteinExistence type="predicted"/>
<evidence type="ECO:0000313" key="2">
    <source>
        <dbReference type="Proteomes" id="UP000054529"/>
    </source>
</evidence>
<dbReference type="HOGENOM" id="CLU_3231166_0_0_6"/>
<gene>
    <name evidence="1" type="ORF">P689_119195</name>
</gene>
<reference evidence="1 2" key="1">
    <citation type="journal article" date="2014" name="G3 (Bethesda)">
        <title>Genome sequence of Candidatus Riesia pediculischaeffi, endosymbiont of chimpanzee lice, and genomic comparison of recently acquired endosymbionts from human and chimpanzee lice.</title>
        <authorList>
            <person name="Boyd B.M."/>
            <person name="Allen J.M."/>
            <person name="de Crecy-Lagard V."/>
            <person name="Reed D.L."/>
        </authorList>
    </citation>
    <scope>NUCLEOTIDE SEQUENCE [LARGE SCALE GENOMIC DNA]</scope>
    <source>
        <strain evidence="1 2">PTSU</strain>
    </source>
</reference>